<sequence length="1412" mass="158779">MEIHWVEDRGVHEQMDGRPVLPIYNFVNQTVSEELSHDFIPLKFYNFGKGITLSAQYARGRHFVAAHDCKSQTYQVYDSNLEHNPLFVYKIPANTENLLLTDKLMFMTQMADGKTQLMLLSNQMSETSLDDHINFNKDAIVQAFGFPASESIVAVFKRSYPFYWHEKREEELLQKSASASSREFVKKDEKLATDANKRRSGGTSQEKPKSELEAVELSAAYSIQISTHTVLDGCIVVTQDGAYECRPRVSPERYFLDLALTTSDSHQTELLGIMLSLDINMLYELAAEYRLARGDFVHSIRLYQLSKCPYIKRVANFAHYGRIPEVMNYLKQVLGNRSLDLNTSEKKQLADMALHCYVHQIVTSNGKDKGLVQALRDFLLSSFSYDEMTALTLLSTHNLMDLLFELAKSRGLIGDALELLVQQGHVTFTTPQLDILAQKGVSIHLARVRDGTFLRCMSTEDFVNFLLEKPQLAMQFVPQLSIALSSMDLNTLLQVAQLFDPSKQVVREIMAKELDNEGWGRRKNRRSHSVSSMSSFMSSVSSMSDHSESAGDVTMPSVSELVHFFILVVLHLNEKHRQPKFSTDFLEEDMSYEAESDDLETSFSKKPRLLTLQPAAIGCGQNHSALARNGDLYTWGNTDHGRLGHGDITTPHGLSQVQRVETLHMLKIQVVSVSCGAQHTLVLSNQGLYSWGSSQYGQVGAGQRQKYTRPMLLDSVQDVQFVSVSCGQYHSMALAADGRVFTWGWGVHGNLGHGNVEDCLIPTNIQALNDKQVTRISAGYSHSVVCTARGEVYTFGCGMFGQLGHAKTEKRTFPIKVNGIPEPVHTVATKYFHNIAVTIDNQVYVWGASPQVLRYMAHLTRRQRMNATGSVHGGPQRPPDIPKHLLPQLVDTTMVFDKIVQVSCGNNHSVMITQDGEMYSWGKNYDGQLGLGSKMEQTQPTMVVSVNDKKIVHVCCGAEFAIALDSEGAVYSWGRNDTGQLGWSEHLESTSKYSNRRPKHSRDRSSGGFEREFLVPTQLKGFPSLTILSRKLLMPKTKRKHSHDSSDWWSDDCYEDVSESLEIPNLSTVVDPPYGSQVIAVVLKHMSSFCEPTKLLRMCIDHEDCQSAADVCQSGGLYSQALYYRLRWLSQCAGQVENMCQTAARIINFYLKHVSLSSGLHQNHYQREPAKETIRQTLGHVFDFWDRQKLPVSDLESLLNSHMDQIAYPLSLMAIRENSELNEDEVSTDPKLGNIPEEIKKQFSTKFLLGLTANVVNRIEKGQGCEEYCQILSGETAGLKVEPEQNLIPIDKLWQEILQNLSKDVEKRSHITMSTNEIEYLTAARPSFLQTNEEVSSSPQPVRAVLFTCGHNFTEKMFLDTTLTQLSNDLTKGRLPLNNSAMLLSQYYKKKGYIPMACPKCVFATVQDIPVA</sequence>
<dbReference type="KEGG" id="lak:106150720"/>
<protein>
    <submittedName>
        <fullName evidence="6">Uncharacterized protein LOC106150720</fullName>
    </submittedName>
</protein>
<dbReference type="Pfam" id="PF00415">
    <property type="entry name" value="RCC1"/>
    <property type="match status" value="2"/>
</dbReference>
<dbReference type="InParanoid" id="A0A1S3GZ38"/>
<keyword evidence="5" id="KW-1185">Reference proteome</keyword>
<evidence type="ECO:0000313" key="6">
    <source>
        <dbReference type="RefSeq" id="XP_013379140.1"/>
    </source>
</evidence>
<dbReference type="OrthoDB" id="16281at2759"/>
<dbReference type="Gene3D" id="2.130.10.30">
    <property type="entry name" value="Regulator of chromosome condensation 1/beta-lactamase-inhibitor protein II"/>
    <property type="match status" value="2"/>
</dbReference>
<feature type="domain" description="RCC1-like" evidence="4">
    <location>
        <begin position="614"/>
        <end position="849"/>
    </location>
</feature>
<dbReference type="FunCoup" id="A0A1S3GZ38">
    <property type="interactions" value="1"/>
</dbReference>
<evidence type="ECO:0000259" key="4">
    <source>
        <dbReference type="Pfam" id="PF25390"/>
    </source>
</evidence>
<feature type="repeat" description="RCC1" evidence="2">
    <location>
        <begin position="841"/>
        <end position="915"/>
    </location>
</feature>
<evidence type="ECO:0000256" key="2">
    <source>
        <dbReference type="PROSITE-ProRule" id="PRU00235"/>
    </source>
</evidence>
<gene>
    <name evidence="6" type="primary">LOC106150720</name>
</gene>
<dbReference type="PRINTS" id="PR00633">
    <property type="entry name" value="RCCNDNSATION"/>
</dbReference>
<dbReference type="RefSeq" id="XP_013379140.1">
    <property type="nucleotide sequence ID" value="XM_013523686.2"/>
</dbReference>
<dbReference type="InterPro" id="IPR009091">
    <property type="entry name" value="RCC1/BLIP-II"/>
</dbReference>
<feature type="repeat" description="RCC1" evidence="2">
    <location>
        <begin position="790"/>
        <end position="840"/>
    </location>
</feature>
<name>A0A1S3GZ38_LINAN</name>
<dbReference type="Pfam" id="PF25390">
    <property type="entry name" value="WD40_RLD"/>
    <property type="match status" value="1"/>
</dbReference>
<feature type="repeat" description="RCC1" evidence="2">
    <location>
        <begin position="738"/>
        <end position="789"/>
    </location>
</feature>
<dbReference type="PANTHER" id="PTHR22870:SF408">
    <property type="entry name" value="OS09G0560450 PROTEIN"/>
    <property type="match status" value="1"/>
</dbReference>
<accession>A0A1S3GZ38</accession>
<dbReference type="STRING" id="7574.A0A1S3GZ38"/>
<dbReference type="InterPro" id="IPR058923">
    <property type="entry name" value="RCC1-like_dom"/>
</dbReference>
<dbReference type="InterPro" id="IPR051210">
    <property type="entry name" value="Ub_ligase/GEF_domain"/>
</dbReference>
<dbReference type="PROSITE" id="PS00626">
    <property type="entry name" value="RCC1_2"/>
    <property type="match status" value="3"/>
</dbReference>
<dbReference type="GeneID" id="106150720"/>
<dbReference type="InterPro" id="IPR000408">
    <property type="entry name" value="Reg_chr_condens"/>
</dbReference>
<proteinExistence type="predicted"/>
<dbReference type="SUPFAM" id="SSF50985">
    <property type="entry name" value="RCC1/BLIP-II"/>
    <property type="match status" value="2"/>
</dbReference>
<evidence type="ECO:0000256" key="3">
    <source>
        <dbReference type="SAM" id="MobiDB-lite"/>
    </source>
</evidence>
<keyword evidence="1" id="KW-0677">Repeat</keyword>
<evidence type="ECO:0000313" key="5">
    <source>
        <dbReference type="Proteomes" id="UP000085678"/>
    </source>
</evidence>
<feature type="repeat" description="RCC1" evidence="2">
    <location>
        <begin position="630"/>
        <end position="686"/>
    </location>
</feature>
<dbReference type="PANTHER" id="PTHR22870">
    <property type="entry name" value="REGULATOR OF CHROMOSOME CONDENSATION"/>
    <property type="match status" value="1"/>
</dbReference>
<evidence type="ECO:0000256" key="1">
    <source>
        <dbReference type="ARBA" id="ARBA00022737"/>
    </source>
</evidence>
<feature type="repeat" description="RCC1" evidence="2">
    <location>
        <begin position="968"/>
        <end position="1031"/>
    </location>
</feature>
<feature type="repeat" description="RCC1" evidence="2">
    <location>
        <begin position="686"/>
        <end position="737"/>
    </location>
</feature>
<dbReference type="Proteomes" id="UP000085678">
    <property type="component" value="Unplaced"/>
</dbReference>
<dbReference type="PROSITE" id="PS50012">
    <property type="entry name" value="RCC1_3"/>
    <property type="match status" value="7"/>
</dbReference>
<feature type="region of interest" description="Disordered" evidence="3">
    <location>
        <begin position="190"/>
        <end position="210"/>
    </location>
</feature>
<organism evidence="5 6">
    <name type="scientific">Lingula anatina</name>
    <name type="common">Brachiopod</name>
    <name type="synonym">Lingula unguis</name>
    <dbReference type="NCBI Taxonomy" id="7574"/>
    <lineage>
        <taxon>Eukaryota</taxon>
        <taxon>Metazoa</taxon>
        <taxon>Spiralia</taxon>
        <taxon>Lophotrochozoa</taxon>
        <taxon>Brachiopoda</taxon>
        <taxon>Linguliformea</taxon>
        <taxon>Lingulata</taxon>
        <taxon>Lingulida</taxon>
        <taxon>Linguloidea</taxon>
        <taxon>Lingulidae</taxon>
        <taxon>Lingula</taxon>
    </lineage>
</organism>
<feature type="repeat" description="RCC1" evidence="2">
    <location>
        <begin position="916"/>
        <end position="967"/>
    </location>
</feature>
<feature type="region of interest" description="Disordered" evidence="3">
    <location>
        <begin position="988"/>
        <end position="1007"/>
    </location>
</feature>
<reference evidence="6" key="1">
    <citation type="submission" date="2025-08" db="UniProtKB">
        <authorList>
            <consortium name="RefSeq"/>
        </authorList>
    </citation>
    <scope>IDENTIFICATION</scope>
    <source>
        <tissue evidence="6">Gonads</tissue>
    </source>
</reference>